<comment type="caution">
    <text evidence="1">The sequence shown here is derived from an EMBL/GenBank/DDBJ whole genome shotgun (WGS) entry which is preliminary data.</text>
</comment>
<keyword evidence="2" id="KW-1185">Reference proteome</keyword>
<dbReference type="EMBL" id="CM037629">
    <property type="protein sequence ID" value="KAH7990276.1"/>
    <property type="molecule type" value="Genomic_DNA"/>
</dbReference>
<proteinExistence type="predicted"/>
<sequence length="731" mass="79344">MEKYERIRVVGRGAFGIVHLCRRKIDQKLVILKQIPVEQMTKDERLAAQNECQVLKLLHHPHVIEYYENFLEDKALMIAMEYAPGGTLAEFIHKRGSSLLDEETILHFFVQILLALHHVHTKQILHRDLKTQNILLDKHHMIVKIGDFGISKILCSKSKAYTVVGTPCYISPELCEGKPYNQKSDIWALGCVLYELASLKRAFEAANLPALVLKIMSGTFAPISDRYSPELRQLILNMLNLDPSKRPPLNEIMAEAICVRPLLNLYTDKPLAAVPSVAHGRAGGTAVSARLRGSRARSARLSVPLAPSAVYAWGSGITTPLLLPLLNTEVVQVATGRTQKAGVTKSGRLIMWEPPPMGAAAGPSLPGAMEQLQPQLVCRFLEGQSGVTIKHVACGNLFTACLTDRGIVLTFGSGSSGCLGHETFVDVIQPKIVEALLGYEITQVACGASHILAVSNEGEVFAWGRGENGRLGLGTQESHNSPQQVAIPTEHEAQKVLCGIDSSMILTAKNQILACGSNRYNKLGLDRISPQEEPLVADQVEEAHVFSPAQSAPLCQEAIVWADIGTSHSSVVTASGQCYTIGSNQHGQLGPIPCRASRVPYLVEGLQAIKVIMVGCGDAFTVVVGADGEVYTWGKSARGRLGRKDEEMQNPGPVQLEETHPYVVTSVSCCHGNTLLAVKLGELRQSTIFLSFSVLMSGGRNVIQKATDGLRSPCNSRCLALRDHPPDCLLS</sequence>
<keyword evidence="1" id="KW-0418">Kinase</keyword>
<name>A0ACB8ECH8_9SAUR</name>
<evidence type="ECO:0000313" key="2">
    <source>
        <dbReference type="Proteomes" id="UP000827872"/>
    </source>
</evidence>
<dbReference type="Proteomes" id="UP000827872">
    <property type="component" value="Linkage Group LG16"/>
</dbReference>
<evidence type="ECO:0000313" key="1">
    <source>
        <dbReference type="EMBL" id="KAH7990276.1"/>
    </source>
</evidence>
<gene>
    <name evidence="1" type="primary">NEK8</name>
    <name evidence="1" type="ORF">K3G42_005032</name>
</gene>
<keyword evidence="1" id="KW-0808">Transferase</keyword>
<protein>
    <submittedName>
        <fullName evidence="1">Serine/threonine-protein kinase Nek8</fullName>
    </submittedName>
</protein>
<organism evidence="1 2">
    <name type="scientific">Sphaerodactylus townsendi</name>
    <dbReference type="NCBI Taxonomy" id="933632"/>
    <lineage>
        <taxon>Eukaryota</taxon>
        <taxon>Metazoa</taxon>
        <taxon>Chordata</taxon>
        <taxon>Craniata</taxon>
        <taxon>Vertebrata</taxon>
        <taxon>Euteleostomi</taxon>
        <taxon>Lepidosauria</taxon>
        <taxon>Squamata</taxon>
        <taxon>Bifurcata</taxon>
        <taxon>Gekkota</taxon>
        <taxon>Sphaerodactylidae</taxon>
        <taxon>Sphaerodactylus</taxon>
    </lineage>
</organism>
<reference evidence="1" key="1">
    <citation type="submission" date="2021-08" db="EMBL/GenBank/DDBJ databases">
        <title>The first chromosome-level gecko genome reveals the dynamic sex chromosomes of Neotropical dwarf geckos (Sphaerodactylidae: Sphaerodactylus).</title>
        <authorList>
            <person name="Pinto B.J."/>
            <person name="Keating S.E."/>
            <person name="Gamble T."/>
        </authorList>
    </citation>
    <scope>NUCLEOTIDE SEQUENCE</scope>
    <source>
        <strain evidence="1">TG3544</strain>
    </source>
</reference>
<accession>A0ACB8ECH8</accession>